<feature type="region of interest" description="Disordered" evidence="1">
    <location>
        <begin position="566"/>
        <end position="605"/>
    </location>
</feature>
<feature type="region of interest" description="Disordered" evidence="1">
    <location>
        <begin position="697"/>
        <end position="724"/>
    </location>
</feature>
<dbReference type="AlphaFoldDB" id="A0A9P8Y1I5"/>
<dbReference type="Proteomes" id="UP000756346">
    <property type="component" value="Unassembled WGS sequence"/>
</dbReference>
<dbReference type="PANTHER" id="PTHR24148">
    <property type="entry name" value="ANKYRIN REPEAT DOMAIN-CONTAINING PROTEIN 39 HOMOLOG-RELATED"/>
    <property type="match status" value="1"/>
</dbReference>
<dbReference type="OrthoDB" id="5029321at2759"/>
<keyword evidence="3" id="KW-1185">Reference proteome</keyword>
<reference evidence="2" key="1">
    <citation type="journal article" date="2021" name="Nat. Commun.">
        <title>Genetic determinants of endophytism in the Arabidopsis root mycobiome.</title>
        <authorList>
            <person name="Mesny F."/>
            <person name="Miyauchi S."/>
            <person name="Thiergart T."/>
            <person name="Pickel B."/>
            <person name="Atanasova L."/>
            <person name="Karlsson M."/>
            <person name="Huettel B."/>
            <person name="Barry K.W."/>
            <person name="Haridas S."/>
            <person name="Chen C."/>
            <person name="Bauer D."/>
            <person name="Andreopoulos W."/>
            <person name="Pangilinan J."/>
            <person name="LaButti K."/>
            <person name="Riley R."/>
            <person name="Lipzen A."/>
            <person name="Clum A."/>
            <person name="Drula E."/>
            <person name="Henrissat B."/>
            <person name="Kohler A."/>
            <person name="Grigoriev I.V."/>
            <person name="Martin F.M."/>
            <person name="Hacquard S."/>
        </authorList>
    </citation>
    <scope>NUCLEOTIDE SEQUENCE</scope>
    <source>
        <strain evidence="2">MPI-CAGE-CH-0230</strain>
    </source>
</reference>
<evidence type="ECO:0000256" key="1">
    <source>
        <dbReference type="SAM" id="MobiDB-lite"/>
    </source>
</evidence>
<comment type="caution">
    <text evidence="2">The sequence shown here is derived from an EMBL/GenBank/DDBJ whole genome shotgun (WGS) entry which is preliminary data.</text>
</comment>
<accession>A0A9P8Y1I5</accession>
<evidence type="ECO:0000313" key="2">
    <source>
        <dbReference type="EMBL" id="KAH7027198.1"/>
    </source>
</evidence>
<dbReference type="PANTHER" id="PTHR24148:SF64">
    <property type="entry name" value="HETEROKARYON INCOMPATIBILITY DOMAIN-CONTAINING PROTEIN"/>
    <property type="match status" value="1"/>
</dbReference>
<dbReference type="EMBL" id="JAGTJQ010000007">
    <property type="protein sequence ID" value="KAH7027198.1"/>
    <property type="molecule type" value="Genomic_DNA"/>
</dbReference>
<feature type="compositionally biased region" description="Basic and acidic residues" evidence="1">
    <location>
        <begin position="586"/>
        <end position="596"/>
    </location>
</feature>
<dbReference type="InterPro" id="IPR052895">
    <property type="entry name" value="HetReg/Transcr_Mod"/>
</dbReference>
<dbReference type="GeneID" id="70183905"/>
<evidence type="ECO:0000313" key="3">
    <source>
        <dbReference type="Proteomes" id="UP000756346"/>
    </source>
</evidence>
<protein>
    <recommendedName>
        <fullName evidence="4">Heterokaryon incompatibility domain-containing protein</fullName>
    </recommendedName>
</protein>
<gene>
    <name evidence="2" type="ORF">B0I36DRAFT_326653</name>
</gene>
<organism evidence="2 3">
    <name type="scientific">Microdochium trichocladiopsis</name>
    <dbReference type="NCBI Taxonomy" id="1682393"/>
    <lineage>
        <taxon>Eukaryota</taxon>
        <taxon>Fungi</taxon>
        <taxon>Dikarya</taxon>
        <taxon>Ascomycota</taxon>
        <taxon>Pezizomycotina</taxon>
        <taxon>Sordariomycetes</taxon>
        <taxon>Xylariomycetidae</taxon>
        <taxon>Xylariales</taxon>
        <taxon>Microdochiaceae</taxon>
        <taxon>Microdochium</taxon>
    </lineage>
</organism>
<dbReference type="RefSeq" id="XP_046009997.1">
    <property type="nucleotide sequence ID" value="XM_046154359.1"/>
</dbReference>
<name>A0A9P8Y1I5_9PEZI</name>
<evidence type="ECO:0008006" key="4">
    <source>
        <dbReference type="Google" id="ProtNLM"/>
    </source>
</evidence>
<sequence>MASHDPTFVLGRLSFSLLNFLLDTTMLYEEASKRLLPFQHLEIMDTHMSVPLRGVLRQLKGIQTVVGNRGNELLRKSSHGFQTPSTLLRESALLCCTDARDRIYGMRVFLDPVAQRAFYPNYKLSHRRVFEELSAWVLVMDNCVDIYCWYPYKLPQPAPSWVPDFSRPAETMDYEGSATQGGSPDEVVAIHGGILAIEGYAYDVVEDVVCLDEDDSWPQMASKIWQADCLHAVLPSRTQQKSMSPFLCELHKMHQESSIHPPGMQRDNMPHLLRNKQNTNSLCWWADCVPVRTMSIADVLGLDTSSIVDAMNIAFGPVLEYVNNQLEEHALPKGTSEKMPESDEGWTQAWQSIKYRLIMLQFVVVKNSQEAAFVGPALFDFENLRQSLEALALPSRDYELPRDEILSFQEQLRSLALSVAVWEDCIENRSFGDGMRLPGFETDLSVVQNAVVDAACEQEVRLRARIVLATALEVRRRAKASLEGSTSQTRAQGLVADFDPGPGTRPLQALAAKLVDFHRDLEQAGSVTAPLTVSEGLFDPFDHPVARANGVTLAGLSIHADKRLDTSSDQATAAKTDRSLASTGKDVSRRTEHPPGEADNTITTTEGEAIMKRWIANFIDSIPESLKTSFPRHGQPTSAVVRKGFETAFRGKTVLTTRHGFVGMGLEGVTDIRTGDEIVVLRGARYPLILRRMGKQERGVRQSAEEASVPTSPQDGAISQAEDGCSDSDVKNVYYTMVGFANIRGHSLQGFQTLNKKALPKKTTYRII</sequence>
<proteinExistence type="predicted"/>